<feature type="transmembrane region" description="Helical" evidence="1">
    <location>
        <begin position="227"/>
        <end position="244"/>
    </location>
</feature>
<feature type="transmembrane region" description="Helical" evidence="1">
    <location>
        <begin position="58"/>
        <end position="79"/>
    </location>
</feature>
<dbReference type="AlphaFoldDB" id="A0A6P1TKQ0"/>
<feature type="transmembrane region" description="Helical" evidence="1">
    <location>
        <begin position="264"/>
        <end position="282"/>
    </location>
</feature>
<sequence>MGYVLLVIGHLLGDFYFQSNETARTKLYNVRRLLLHCLIYGIIQGIMVLIGFSIKYAWLILGIIVLSHGLIDYLKIAILQKFENRSDQAKINLILFITDQILHLGVIIILLFTQPMNAEYSYVLQNAAGDINIWEIEKYTWLLTAYLICGKPAAVFVKLLLFTLDSQGRKDYYTVPAKKQYNETELYYTVTVEPITDKSAGKQTGYNVKTMENKNIGAVIGILEREIILTLSLLGQFAAIGFVITAKSIARFKQLEDKDFAEKYLIGTLTSAFIAIGCAVLFSGKILHNLL</sequence>
<evidence type="ECO:0000313" key="2">
    <source>
        <dbReference type="EMBL" id="QHQ60486.1"/>
    </source>
</evidence>
<feature type="transmembrane region" description="Helical" evidence="1">
    <location>
        <begin position="91"/>
        <end position="112"/>
    </location>
</feature>
<feature type="transmembrane region" description="Helical" evidence="1">
    <location>
        <begin position="33"/>
        <end position="52"/>
    </location>
</feature>
<accession>A0A6P1TKQ0</accession>
<proteinExistence type="predicted"/>
<keyword evidence="1" id="KW-0472">Membrane</keyword>
<dbReference type="Proteomes" id="UP000464314">
    <property type="component" value="Chromosome"/>
</dbReference>
<organism evidence="2 3">
    <name type="scientific">Anaerocolumna sedimenticola</name>
    <dbReference type="NCBI Taxonomy" id="2696063"/>
    <lineage>
        <taxon>Bacteria</taxon>
        <taxon>Bacillati</taxon>
        <taxon>Bacillota</taxon>
        <taxon>Clostridia</taxon>
        <taxon>Lachnospirales</taxon>
        <taxon>Lachnospiraceae</taxon>
        <taxon>Anaerocolumna</taxon>
    </lineage>
</organism>
<keyword evidence="1" id="KW-1133">Transmembrane helix</keyword>
<keyword evidence="3" id="KW-1185">Reference proteome</keyword>
<reference evidence="2 3" key="1">
    <citation type="submission" date="2020-01" db="EMBL/GenBank/DDBJ databases">
        <title>Genome analysis of Anaerocolumna sp. CBA3638.</title>
        <authorList>
            <person name="Kim J."/>
            <person name="Roh S.W."/>
        </authorList>
    </citation>
    <scope>NUCLEOTIDE SEQUENCE [LARGE SCALE GENOMIC DNA]</scope>
    <source>
        <strain evidence="2 3">CBA3638</strain>
    </source>
</reference>
<keyword evidence="1" id="KW-0812">Transmembrane</keyword>
<protein>
    <submittedName>
        <fullName evidence="2">DUF3307 domain-containing protein</fullName>
    </submittedName>
</protein>
<name>A0A6P1TKQ0_9FIRM</name>
<gene>
    <name evidence="2" type="ORF">Ana3638_06635</name>
</gene>
<dbReference type="InterPro" id="IPR021737">
    <property type="entry name" value="Phage_phiKZ_Orf197"/>
</dbReference>
<evidence type="ECO:0000256" key="1">
    <source>
        <dbReference type="SAM" id="Phobius"/>
    </source>
</evidence>
<dbReference type="RefSeq" id="WP_161837322.1">
    <property type="nucleotide sequence ID" value="NZ_CP048000.1"/>
</dbReference>
<feature type="transmembrane region" description="Helical" evidence="1">
    <location>
        <begin position="139"/>
        <end position="161"/>
    </location>
</feature>
<dbReference type="Pfam" id="PF11750">
    <property type="entry name" value="DUF3307"/>
    <property type="match status" value="1"/>
</dbReference>
<dbReference type="EMBL" id="CP048000">
    <property type="protein sequence ID" value="QHQ60486.1"/>
    <property type="molecule type" value="Genomic_DNA"/>
</dbReference>
<evidence type="ECO:0000313" key="3">
    <source>
        <dbReference type="Proteomes" id="UP000464314"/>
    </source>
</evidence>
<dbReference type="KEGG" id="anr:Ana3638_06635"/>